<evidence type="ECO:0000256" key="6">
    <source>
        <dbReference type="SAM" id="MobiDB-lite"/>
    </source>
</evidence>
<proteinExistence type="predicted"/>
<dbReference type="PANTHER" id="PTHR13115">
    <property type="entry name" value="RNA POLYMERASE-ASSOCIATED PROTEIN RTF1 HOMOLOG"/>
    <property type="match status" value="1"/>
</dbReference>
<organism evidence="8 9">
    <name type="scientific">Aplysia californica</name>
    <name type="common">California sea hare</name>
    <dbReference type="NCBI Taxonomy" id="6500"/>
    <lineage>
        <taxon>Eukaryota</taxon>
        <taxon>Metazoa</taxon>
        <taxon>Spiralia</taxon>
        <taxon>Lophotrochozoa</taxon>
        <taxon>Mollusca</taxon>
        <taxon>Gastropoda</taxon>
        <taxon>Heterobranchia</taxon>
        <taxon>Euthyneura</taxon>
        <taxon>Tectipleura</taxon>
        <taxon>Aplysiida</taxon>
        <taxon>Aplysioidea</taxon>
        <taxon>Aplysiidae</taxon>
        <taxon>Aplysia</taxon>
    </lineage>
</organism>
<feature type="compositionally biased region" description="Basic and acidic residues" evidence="6">
    <location>
        <begin position="225"/>
        <end position="237"/>
    </location>
</feature>
<evidence type="ECO:0000313" key="9">
    <source>
        <dbReference type="RefSeq" id="XP_005106940.1"/>
    </source>
</evidence>
<evidence type="ECO:0000256" key="1">
    <source>
        <dbReference type="ARBA" id="ARBA00004123"/>
    </source>
</evidence>
<feature type="compositionally biased region" description="Basic and acidic residues" evidence="6">
    <location>
        <begin position="141"/>
        <end position="157"/>
    </location>
</feature>
<dbReference type="PANTHER" id="PTHR13115:SF8">
    <property type="entry name" value="RNA POLYMERASE-ASSOCIATED PROTEIN RTF1 HOMOLOG"/>
    <property type="match status" value="1"/>
</dbReference>
<dbReference type="InterPro" id="IPR004343">
    <property type="entry name" value="Plus-3_dom"/>
</dbReference>
<dbReference type="InterPro" id="IPR036128">
    <property type="entry name" value="Plus3-like_sf"/>
</dbReference>
<evidence type="ECO:0000313" key="8">
    <source>
        <dbReference type="Proteomes" id="UP000694888"/>
    </source>
</evidence>
<dbReference type="SMART" id="SM00719">
    <property type="entry name" value="Plus3"/>
    <property type="match status" value="1"/>
</dbReference>
<keyword evidence="8" id="KW-1185">Reference proteome</keyword>
<evidence type="ECO:0000256" key="5">
    <source>
        <dbReference type="SAM" id="Coils"/>
    </source>
</evidence>
<evidence type="ECO:0000256" key="4">
    <source>
        <dbReference type="ARBA" id="ARBA00023242"/>
    </source>
</evidence>
<feature type="domain" description="Plus3" evidence="7">
    <location>
        <begin position="319"/>
        <end position="450"/>
    </location>
</feature>
<keyword evidence="2" id="KW-0805">Transcription regulation</keyword>
<dbReference type="Gene3D" id="3.90.70.200">
    <property type="entry name" value="Plus-3 domain"/>
    <property type="match status" value="1"/>
</dbReference>
<keyword evidence="4" id="KW-0539">Nucleus</keyword>
<dbReference type="SUPFAM" id="SSF159042">
    <property type="entry name" value="Plus3-like"/>
    <property type="match status" value="1"/>
</dbReference>
<comment type="subcellular location">
    <subcellularLocation>
        <location evidence="1">Nucleus</location>
    </subcellularLocation>
</comment>
<evidence type="ECO:0000256" key="3">
    <source>
        <dbReference type="ARBA" id="ARBA00023163"/>
    </source>
</evidence>
<feature type="compositionally biased region" description="Acidic residues" evidence="6">
    <location>
        <begin position="251"/>
        <end position="262"/>
    </location>
</feature>
<feature type="region of interest" description="Disordered" evidence="6">
    <location>
        <begin position="1"/>
        <end position="157"/>
    </location>
</feature>
<dbReference type="PROSITE" id="PS51360">
    <property type="entry name" value="PLUS3"/>
    <property type="match status" value="1"/>
</dbReference>
<evidence type="ECO:0000259" key="7">
    <source>
        <dbReference type="PROSITE" id="PS51360"/>
    </source>
</evidence>
<feature type="compositionally biased region" description="Basic residues" evidence="6">
    <location>
        <begin position="177"/>
        <end position="189"/>
    </location>
</feature>
<feature type="region of interest" description="Disordered" evidence="6">
    <location>
        <begin position="177"/>
        <end position="313"/>
    </location>
</feature>
<dbReference type="RefSeq" id="XP_005106940.1">
    <property type="nucleotide sequence ID" value="XM_005106883.3"/>
</dbReference>
<name>A0ABM0K238_APLCA</name>
<feature type="compositionally biased region" description="Basic residues" evidence="6">
    <location>
        <begin position="75"/>
        <end position="87"/>
    </location>
</feature>
<feature type="compositionally biased region" description="Acidic residues" evidence="6">
    <location>
        <begin position="107"/>
        <end position="125"/>
    </location>
</feature>
<feature type="coiled-coil region" evidence="5">
    <location>
        <begin position="498"/>
        <end position="558"/>
    </location>
</feature>
<dbReference type="Pfam" id="PF03126">
    <property type="entry name" value="Plus-3"/>
    <property type="match status" value="1"/>
</dbReference>
<keyword evidence="5" id="KW-0175">Coiled coil</keyword>
<protein>
    <submittedName>
        <fullName evidence="9">RNA polymerase-associated protein RTF1 homolog</fullName>
    </submittedName>
</protein>
<keyword evidence="3" id="KW-0804">Transcription</keyword>
<sequence>MSKRKKAVNMIDSDSDESGSGGEDVDEGLRALVKRRRTSSDSHSEAKANTTNAKSDSDSDTSNSDDDWTVNGKSGSKKKVKTKKPQKKAIASSDSEEEEEAKKSASEPEEGEVSDSGSDDSDSDEDKFHDGYDENLIGDDEDKKRLEAMTEKEREQELFNRMERRAALKKRFEIQKKLKKAKAAQKKVKPSSDPMLPTVSERSKERRKHIEQRKDNKKTSAFQDLKAKREEQKKKAEQIQAQKKIKASDIYSDDDDDDDNSSADEKSDKEERKKETKVSRASSVERADSDSEASERESSRSESEEEEVSRPRHRKIKYIATKEELSRIRLSRNKVERWCHMPFFKKVVCGCFVRIGIGNHDGRAVYRVAEIVDVVETAKVYQLGGTRTNKGLKLRHGAAERVYRLEFVSNQDFSDSEFNKWRYTMELGNHTLPTLDDIQRKEDDIKQGYEYKIKDKDIEEIVAEKQKFKKNPHNYAVKKSGLLKAKEQADLEGDQSGSMKLAQELEDLEERATELDRRRSSKINSISYINQRNRNRNMVEAEDAFKAEIEEMRNATADPFTRRHCRPTLVTRQARAEAEMKKGQDGNASAVKTAAPVDASSLPALPVSKLALSDHGKGGDKPDGPERRTSEDLFAVHDFDITIDLDVPSGGAPVVVPTAATLNPRDSAPKRSLNLEAYKKRRGLI</sequence>
<feature type="compositionally biased region" description="Basic and acidic residues" evidence="6">
    <location>
        <begin position="263"/>
        <end position="302"/>
    </location>
</feature>
<accession>A0ABM0K238</accession>
<evidence type="ECO:0000256" key="2">
    <source>
        <dbReference type="ARBA" id="ARBA00023015"/>
    </source>
</evidence>
<gene>
    <name evidence="9" type="primary">LOC101849402</name>
</gene>
<dbReference type="Proteomes" id="UP000694888">
    <property type="component" value="Unplaced"/>
</dbReference>
<reference evidence="9" key="1">
    <citation type="submission" date="2025-08" db="UniProtKB">
        <authorList>
            <consortium name="RefSeq"/>
        </authorList>
    </citation>
    <scope>IDENTIFICATION</scope>
</reference>
<dbReference type="GeneID" id="101849402"/>